<keyword evidence="9 16" id="KW-1133">Transmembrane helix</keyword>
<evidence type="ECO:0000256" key="8">
    <source>
        <dbReference type="ARBA" id="ARBA00022729"/>
    </source>
</evidence>
<feature type="transmembrane region" description="Helical" evidence="16">
    <location>
        <begin position="272"/>
        <end position="297"/>
    </location>
</feature>
<keyword evidence="5" id="KW-0964">Secreted</keyword>
<keyword evidence="7 16" id="KW-0812">Transmembrane</keyword>
<evidence type="ECO:0000256" key="15">
    <source>
        <dbReference type="SAM" id="MobiDB-lite"/>
    </source>
</evidence>
<feature type="domain" description="CFEM" evidence="17">
    <location>
        <begin position="11"/>
        <end position="132"/>
    </location>
</feature>
<feature type="transmembrane region" description="Helical" evidence="16">
    <location>
        <begin position="348"/>
        <end position="370"/>
    </location>
</feature>
<evidence type="ECO:0000256" key="6">
    <source>
        <dbReference type="ARBA" id="ARBA00022622"/>
    </source>
</evidence>
<reference key="1">
    <citation type="journal article" date="2014" name="PLoS Genet.">
        <title>Signature Gene Expression Reveals Novel Clues to the Molecular Mechanisms of Dimorphic Transition in Penicillium marneffei.</title>
        <authorList>
            <person name="Yang E."/>
            <person name="Wang G."/>
            <person name="Cai J."/>
            <person name="Woo P.C."/>
            <person name="Lau S.K."/>
            <person name="Yuen K.-Y."/>
            <person name="Chow W.-N."/>
            <person name="Lin X."/>
        </authorList>
    </citation>
    <scope>NUCLEOTIDE SEQUENCE [LARGE SCALE GENOMIC DNA]</scope>
    <source>
        <strain>PM1</strain>
    </source>
</reference>
<evidence type="ECO:0000256" key="7">
    <source>
        <dbReference type="ARBA" id="ARBA00022692"/>
    </source>
</evidence>
<feature type="transmembrane region" description="Helical" evidence="16">
    <location>
        <begin position="225"/>
        <end position="247"/>
    </location>
</feature>
<comment type="similarity">
    <text evidence="13">Belongs to the SAT4 family.</text>
</comment>
<dbReference type="InterPro" id="IPR049326">
    <property type="entry name" value="Rhodopsin_dom_fungi"/>
</dbReference>
<dbReference type="Pfam" id="PF05730">
    <property type="entry name" value="CFEM"/>
    <property type="match status" value="1"/>
</dbReference>
<evidence type="ECO:0000256" key="3">
    <source>
        <dbReference type="ARBA" id="ARBA00004613"/>
    </source>
</evidence>
<dbReference type="Pfam" id="PF20684">
    <property type="entry name" value="Fung_rhodopsin"/>
    <property type="match status" value="1"/>
</dbReference>
<evidence type="ECO:0000256" key="11">
    <source>
        <dbReference type="ARBA" id="ARBA00023157"/>
    </source>
</evidence>
<evidence type="ECO:0000256" key="12">
    <source>
        <dbReference type="ARBA" id="ARBA00023288"/>
    </source>
</evidence>
<gene>
    <name evidence="18" type="ORF">GQ26_0112340</name>
</gene>
<evidence type="ECO:0000256" key="10">
    <source>
        <dbReference type="ARBA" id="ARBA00023136"/>
    </source>
</evidence>
<feature type="disulfide bond" evidence="14">
    <location>
        <begin position="41"/>
        <end position="81"/>
    </location>
</feature>
<evidence type="ECO:0000256" key="5">
    <source>
        <dbReference type="ARBA" id="ARBA00022525"/>
    </source>
</evidence>
<sequence length="438" mass="47952">MIYLVITYIEHATMRFPTGLTYATVFLYALTSAAAQSLPSCSAQCLEETLPQSPCAPTNQTCICTDAIFQEELAGCVAANCTTKEILIMLTSIATLNITNTECGVPVRDMTSPSIIVPSVGYIVLLFLASRIYTRLVMVPGSKLGWDDWTAIALGAVMVAVNAGSILLGQAGLGKDIWTLEFDKITQILKIYYVQELLYVTAITLTKICFLLFYLRIFPNSGIRWLINATTGVVICYGIAFLFAFIFQCSPISFNWVGWDGEHEGSCVDKNALVLASAAANIVFDLWVIALPIPTLLHLQTSTSMKFQIIVMFSIGFLVTGVSIYRMVMLKVFSTSSNPTWDNAPGGYWSIVEVDVGVFILCLPSARALLRRFFPSVFGSTNGGMDSNSRATNPRKPGRASGNPLDNTSFVQLIEVNHDGESAKHYARERTKSYGEES</sequence>
<evidence type="ECO:0000313" key="18">
    <source>
        <dbReference type="EMBL" id="KFX48863.1"/>
    </source>
</evidence>
<dbReference type="PROSITE" id="PS52012">
    <property type="entry name" value="CFEM"/>
    <property type="match status" value="1"/>
</dbReference>
<comment type="caution">
    <text evidence="18">The sequence shown here is derived from an EMBL/GenBank/DDBJ whole genome shotgun (WGS) entry which is preliminary data.</text>
</comment>
<comment type="caution">
    <text evidence="14">Lacks conserved residue(s) required for the propagation of feature annotation.</text>
</comment>
<feature type="transmembrane region" description="Helical" evidence="16">
    <location>
        <begin position="115"/>
        <end position="137"/>
    </location>
</feature>
<accession>A0A093XUB9</accession>
<feature type="transmembrane region" description="Helical" evidence="16">
    <location>
        <begin position="149"/>
        <end position="171"/>
    </location>
</feature>
<dbReference type="PANTHER" id="PTHR33048:SF160">
    <property type="entry name" value="SAT4 FAMILY MEMBRANE PROTEIN"/>
    <property type="match status" value="1"/>
</dbReference>
<feature type="disulfide bond" evidence="14">
    <location>
        <begin position="55"/>
        <end position="62"/>
    </location>
</feature>
<feature type="disulfide bond" evidence="14">
    <location>
        <begin position="45"/>
        <end position="76"/>
    </location>
</feature>
<protein>
    <submittedName>
        <fullName evidence="18">GPI-anchored protein 10</fullName>
    </submittedName>
</protein>
<proteinExistence type="inferred from homology"/>
<dbReference type="GO" id="GO:0098552">
    <property type="term" value="C:side of membrane"/>
    <property type="evidence" value="ECO:0007669"/>
    <property type="project" value="UniProtKB-KW"/>
</dbReference>
<keyword evidence="6" id="KW-0336">GPI-anchor</keyword>
<dbReference type="PANTHER" id="PTHR33048">
    <property type="entry name" value="PTH11-LIKE INTEGRAL MEMBRANE PROTEIN (AFU_ORTHOLOGUE AFUA_5G11245)"/>
    <property type="match status" value="1"/>
</dbReference>
<organism evidence="18">
    <name type="scientific">Talaromyces marneffei PM1</name>
    <dbReference type="NCBI Taxonomy" id="1077442"/>
    <lineage>
        <taxon>Eukaryota</taxon>
        <taxon>Fungi</taxon>
        <taxon>Dikarya</taxon>
        <taxon>Ascomycota</taxon>
        <taxon>Pezizomycotina</taxon>
        <taxon>Eurotiomycetes</taxon>
        <taxon>Eurotiomycetidae</taxon>
        <taxon>Eurotiales</taxon>
        <taxon>Trichocomaceae</taxon>
        <taxon>Talaromyces</taxon>
        <taxon>Talaromyces sect. Talaromyces</taxon>
    </lineage>
</organism>
<evidence type="ECO:0000256" key="1">
    <source>
        <dbReference type="ARBA" id="ARBA00004141"/>
    </source>
</evidence>
<feature type="region of interest" description="Disordered" evidence="15">
    <location>
        <begin position="384"/>
        <end position="406"/>
    </location>
</feature>
<dbReference type="GO" id="GO:0005576">
    <property type="term" value="C:extracellular region"/>
    <property type="evidence" value="ECO:0007669"/>
    <property type="project" value="UniProtKB-SubCell"/>
</dbReference>
<keyword evidence="6" id="KW-0325">Glycoprotein</keyword>
<keyword evidence="12" id="KW-0449">Lipoprotein</keyword>
<feature type="transmembrane region" description="Helical" evidence="16">
    <location>
        <begin position="309"/>
        <end position="328"/>
    </location>
</feature>
<feature type="transmembrane region" description="Helical" evidence="16">
    <location>
        <begin position="191"/>
        <end position="213"/>
    </location>
</feature>
<evidence type="ECO:0000256" key="13">
    <source>
        <dbReference type="ARBA" id="ARBA00038359"/>
    </source>
</evidence>
<comment type="similarity">
    <text evidence="4">Belongs to the RBT5 family.</text>
</comment>
<dbReference type="InterPro" id="IPR052337">
    <property type="entry name" value="SAT4-like"/>
</dbReference>
<evidence type="ECO:0000259" key="17">
    <source>
        <dbReference type="PROSITE" id="PS52012"/>
    </source>
</evidence>
<dbReference type="InterPro" id="IPR008427">
    <property type="entry name" value="Extracellular_membr_CFEM_dom"/>
</dbReference>
<evidence type="ECO:0000256" key="9">
    <source>
        <dbReference type="ARBA" id="ARBA00022989"/>
    </source>
</evidence>
<reference evidence="18" key="2">
    <citation type="journal article" date="2014" name="PLoS Genet.">
        <title>Signature gene expression reveals novel clues to the molecular mechanisms of dimorphic transition in Penicillium marneffei.</title>
        <authorList>
            <person name="Yang E."/>
            <person name="Wang G."/>
            <person name="Cai J."/>
            <person name="Woo P.C."/>
            <person name="Lau S.K."/>
            <person name="Yuen K.-Y."/>
            <person name="Chow W.-N."/>
            <person name="Lin X."/>
        </authorList>
    </citation>
    <scope>NUCLEOTIDE SEQUENCE</scope>
    <source>
        <strain evidence="18">PM1</strain>
    </source>
</reference>
<name>A0A093XUB9_TALMA</name>
<evidence type="ECO:0000256" key="4">
    <source>
        <dbReference type="ARBA" id="ARBA00010031"/>
    </source>
</evidence>
<keyword evidence="11 14" id="KW-1015">Disulfide bond</keyword>
<keyword evidence="10 16" id="KW-0472">Membrane</keyword>
<evidence type="ECO:0000256" key="2">
    <source>
        <dbReference type="ARBA" id="ARBA00004589"/>
    </source>
</evidence>
<keyword evidence="8" id="KW-0732">Signal</keyword>
<comment type="subcellular location">
    <subcellularLocation>
        <location evidence="2">Membrane</location>
        <topology evidence="2">Lipid-anchor</topology>
        <topology evidence="2">GPI-anchor</topology>
    </subcellularLocation>
    <subcellularLocation>
        <location evidence="1">Membrane</location>
        <topology evidence="1">Multi-pass membrane protein</topology>
    </subcellularLocation>
    <subcellularLocation>
        <location evidence="3">Secreted</location>
    </subcellularLocation>
</comment>
<evidence type="ECO:0000256" key="14">
    <source>
        <dbReference type="PROSITE-ProRule" id="PRU01356"/>
    </source>
</evidence>
<dbReference type="EMBL" id="JPOX01000011">
    <property type="protein sequence ID" value="KFX48863.1"/>
    <property type="molecule type" value="Genomic_DNA"/>
</dbReference>
<dbReference type="AlphaFoldDB" id="A0A093XUB9"/>
<evidence type="ECO:0000256" key="16">
    <source>
        <dbReference type="SAM" id="Phobius"/>
    </source>
</evidence>